<dbReference type="EMBL" id="DS231702">
    <property type="protein sequence ID" value="KNB04438.1"/>
    <property type="molecule type" value="Genomic_DNA"/>
</dbReference>
<reference evidence="6" key="2">
    <citation type="journal article" date="2010" name="Nature">
        <title>Comparative genomics reveals mobile pathogenicity chromosomes in Fusarium.</title>
        <authorList>
            <person name="Ma L.J."/>
            <person name="van der Does H.C."/>
            <person name="Borkovich K.A."/>
            <person name="Coleman J.J."/>
            <person name="Daboussi M.J."/>
            <person name="Di Pietro A."/>
            <person name="Dufresne M."/>
            <person name="Freitag M."/>
            <person name="Grabherr M."/>
            <person name="Henrissat B."/>
            <person name="Houterman P.M."/>
            <person name="Kang S."/>
            <person name="Shim W.B."/>
            <person name="Woloshuk C."/>
            <person name="Xie X."/>
            <person name="Xu J.R."/>
            <person name="Antoniw J."/>
            <person name="Baker S.E."/>
            <person name="Bluhm B.H."/>
            <person name="Breakspear A."/>
            <person name="Brown D.W."/>
            <person name="Butchko R.A."/>
            <person name="Chapman S."/>
            <person name="Coulson R."/>
            <person name="Coutinho P.M."/>
            <person name="Danchin E.G."/>
            <person name="Diener A."/>
            <person name="Gale L.R."/>
            <person name="Gardiner D.M."/>
            <person name="Goff S."/>
            <person name="Hammond-Kosack K.E."/>
            <person name="Hilburn K."/>
            <person name="Hua-Van A."/>
            <person name="Jonkers W."/>
            <person name="Kazan K."/>
            <person name="Kodira C.D."/>
            <person name="Koehrsen M."/>
            <person name="Kumar L."/>
            <person name="Lee Y.H."/>
            <person name="Li L."/>
            <person name="Manners J.M."/>
            <person name="Miranda-Saavedra D."/>
            <person name="Mukherjee M."/>
            <person name="Park G."/>
            <person name="Park J."/>
            <person name="Park S.Y."/>
            <person name="Proctor R.H."/>
            <person name="Regev A."/>
            <person name="Ruiz-Roldan M.C."/>
            <person name="Sain D."/>
            <person name="Sakthikumar S."/>
            <person name="Sykes S."/>
            <person name="Schwartz D.C."/>
            <person name="Turgeon B.G."/>
            <person name="Wapinski I."/>
            <person name="Yoder O."/>
            <person name="Young S."/>
            <person name="Zeng Q."/>
            <person name="Zhou S."/>
            <person name="Galagan J."/>
            <person name="Cuomo C.A."/>
            <person name="Kistler H.C."/>
            <person name="Rep M."/>
        </authorList>
    </citation>
    <scope>NUCLEOTIDE SEQUENCE [LARGE SCALE GENOMIC DNA]</scope>
    <source>
        <strain evidence="6">4287</strain>
    </source>
</reference>
<dbReference type="GeneID" id="28948995"/>
<dbReference type="RefSeq" id="XP_018242483.1">
    <property type="nucleotide sequence ID" value="XM_018385228.1"/>
</dbReference>
<dbReference type="Gene3D" id="2.130.10.10">
    <property type="entry name" value="YVTN repeat-like/Quinoprotein amine dehydrogenase"/>
    <property type="match status" value="1"/>
</dbReference>
<dbReference type="EMBL" id="DS231702">
    <property type="protein sequence ID" value="KNB04669.1"/>
    <property type="molecule type" value="Genomic_DNA"/>
</dbReference>
<dbReference type="SMART" id="SM00320">
    <property type="entry name" value="WD40"/>
    <property type="match status" value="2"/>
</dbReference>
<feature type="repeat" description="WD" evidence="3">
    <location>
        <begin position="18"/>
        <end position="59"/>
    </location>
</feature>
<evidence type="ECO:0000256" key="2">
    <source>
        <dbReference type="ARBA" id="ARBA00022737"/>
    </source>
</evidence>
<dbReference type="KEGG" id="fox:FOXG_07280"/>
<dbReference type="OrthoDB" id="5240432at2759"/>
<dbReference type="InterPro" id="IPR036322">
    <property type="entry name" value="WD40_repeat_dom_sf"/>
</dbReference>
<evidence type="ECO:0000313" key="4">
    <source>
        <dbReference type="EMBL" id="KNB04438.1"/>
    </source>
</evidence>
<evidence type="ECO:0000313" key="7">
    <source>
        <dbReference type="Proteomes" id="UP000009097"/>
    </source>
</evidence>
<dbReference type="VEuPathDB" id="FungiDB:FOXG_06546"/>
<name>A0A0J9V5U2_FUSO4</name>
<dbReference type="RefSeq" id="XP_018242714.1">
    <property type="nucleotide sequence ID" value="XM_018385381.1"/>
</dbReference>
<dbReference type="InterPro" id="IPR001680">
    <property type="entry name" value="WD40_rpt"/>
</dbReference>
<dbReference type="VEuPathDB" id="FungiDB:FOXG_07280"/>
<accession>A0A0J9V5U2</accession>
<dbReference type="SUPFAM" id="SSF50978">
    <property type="entry name" value="WD40 repeat-like"/>
    <property type="match status" value="1"/>
</dbReference>
<protein>
    <submittedName>
        <fullName evidence="6">Uncharacterized protein</fullName>
    </submittedName>
</protein>
<dbReference type="PROSITE" id="PS50082">
    <property type="entry name" value="WD_REPEATS_2"/>
    <property type="match status" value="2"/>
</dbReference>
<keyword evidence="1 3" id="KW-0853">WD repeat</keyword>
<evidence type="ECO:0000256" key="1">
    <source>
        <dbReference type="ARBA" id="ARBA00022574"/>
    </source>
</evidence>
<dbReference type="PANTHER" id="PTHR19848:SF8">
    <property type="entry name" value="F-BOX AND WD REPEAT DOMAIN CONTAINING 7"/>
    <property type="match status" value="1"/>
</dbReference>
<dbReference type="PANTHER" id="PTHR19848">
    <property type="entry name" value="WD40 REPEAT PROTEIN"/>
    <property type="match status" value="1"/>
</dbReference>
<dbReference type="GeneID" id="28948544"/>
<proteinExistence type="predicted"/>
<dbReference type="AlphaFoldDB" id="A0A0J9V5U2"/>
<dbReference type="EMBL" id="DS231704">
    <property type="protein sequence ID" value="KNB06600.1"/>
    <property type="molecule type" value="Genomic_DNA"/>
</dbReference>
<dbReference type="VEuPathDB" id="FungiDB:FOXG_06716"/>
<dbReference type="Proteomes" id="UP000009097">
    <property type="component" value="Unassembled WGS sequence"/>
</dbReference>
<evidence type="ECO:0000256" key="3">
    <source>
        <dbReference type="PROSITE-ProRule" id="PRU00221"/>
    </source>
</evidence>
<dbReference type="PROSITE" id="PS00678">
    <property type="entry name" value="WD_REPEATS_1"/>
    <property type="match status" value="1"/>
</dbReference>
<dbReference type="RefSeq" id="XP_018244645.1">
    <property type="nucleotide sequence ID" value="XM_018385887.1"/>
</dbReference>
<gene>
    <name evidence="4" type="ORF">FOXG_06546</name>
    <name evidence="5" type="ORF">FOXG_06716</name>
    <name evidence="6" type="ORF">FOXG_07280</name>
</gene>
<sequence>MAGAKIWDAKTGQCEATLEGHSNRVTSVVFSPGGHRLASASLDKTVKIWDATTGHCEATLEGHGNWVVSVAFSPDGQRLASATHDGFIKIWDARMGGCQATLELDKNEEDEYIFHFEKTGARLRTNIGTFDLSLLPSSPPAALPASSPRHHLLQCQGYGISSDRSWITYEGRNLLWLPPEYRPVTLAIMASTVVLGCKSGLVLLFRFSEA</sequence>
<dbReference type="Pfam" id="PF00400">
    <property type="entry name" value="WD40"/>
    <property type="match status" value="2"/>
</dbReference>
<evidence type="ECO:0000313" key="6">
    <source>
        <dbReference type="EMBL" id="KNB06600.1"/>
    </source>
</evidence>
<dbReference type="InterPro" id="IPR015943">
    <property type="entry name" value="WD40/YVTN_repeat-like_dom_sf"/>
</dbReference>
<dbReference type="KEGG" id="fox:FOXG_06546"/>
<organism evidence="6 7">
    <name type="scientific">Fusarium oxysporum f. sp. lycopersici (strain 4287 / CBS 123668 / FGSC 9935 / NRRL 34936)</name>
    <name type="common">Fusarium vascular wilt of tomato</name>
    <dbReference type="NCBI Taxonomy" id="426428"/>
    <lineage>
        <taxon>Eukaryota</taxon>
        <taxon>Fungi</taxon>
        <taxon>Dikarya</taxon>
        <taxon>Ascomycota</taxon>
        <taxon>Pezizomycotina</taxon>
        <taxon>Sordariomycetes</taxon>
        <taxon>Hypocreomycetidae</taxon>
        <taxon>Hypocreales</taxon>
        <taxon>Nectriaceae</taxon>
        <taxon>Fusarium</taxon>
        <taxon>Fusarium oxysporum species complex</taxon>
    </lineage>
</organism>
<dbReference type="PROSITE" id="PS50294">
    <property type="entry name" value="WD_REPEATS_REGION"/>
    <property type="match status" value="2"/>
</dbReference>
<reference evidence="6" key="1">
    <citation type="submission" date="2007-04" db="EMBL/GenBank/DDBJ databases">
        <authorList>
            <consortium name="The Broad Institute Genome Sequencing Platform"/>
            <person name="Birren B."/>
            <person name="Lander E."/>
            <person name="Galagan J."/>
            <person name="Nusbaum C."/>
            <person name="Devon K."/>
            <person name="Ma L.-J."/>
            <person name="Jaffe D."/>
            <person name="Butler J."/>
            <person name="Alvarez P."/>
            <person name="Gnerre S."/>
            <person name="Grabherr M."/>
            <person name="Kleber M."/>
            <person name="Mauceli E."/>
            <person name="Brockman W."/>
            <person name="MacCallum I.A."/>
            <person name="Young S."/>
            <person name="LaButti K."/>
            <person name="DeCaprio D."/>
            <person name="Crawford M."/>
            <person name="Koehrsen M."/>
            <person name="Engels R."/>
            <person name="Montgomery P."/>
            <person name="Pearson M."/>
            <person name="Howarth C."/>
            <person name="Larson L."/>
            <person name="White J."/>
            <person name="O'Leary S."/>
            <person name="Kodira C."/>
            <person name="Zeng Q."/>
            <person name="Yandava C."/>
            <person name="Alvarado L."/>
            <person name="Kistler C."/>
            <person name="Shim W.-B."/>
            <person name="Kang S."/>
            <person name="Woloshuk C."/>
        </authorList>
    </citation>
    <scope>NUCLEOTIDE SEQUENCE</scope>
    <source>
        <strain evidence="6">4287</strain>
    </source>
</reference>
<feature type="repeat" description="WD" evidence="3">
    <location>
        <begin position="60"/>
        <end position="101"/>
    </location>
</feature>
<dbReference type="GeneID" id="28948416"/>
<evidence type="ECO:0000313" key="5">
    <source>
        <dbReference type="EMBL" id="KNB04669.1"/>
    </source>
</evidence>
<dbReference type="InterPro" id="IPR019775">
    <property type="entry name" value="WD40_repeat_CS"/>
</dbReference>
<dbReference type="KEGG" id="fox:FOXG_06716"/>
<keyword evidence="2" id="KW-0677">Repeat</keyword>